<evidence type="ECO:0000313" key="1">
    <source>
        <dbReference type="EMBL" id="KAG8647881.1"/>
    </source>
</evidence>
<gene>
    <name evidence="1" type="ORF">MANES_09G121201v8</name>
</gene>
<sequence>MKVVISRRSLFCPNGFIWNGSPFRFPVSTIVDSACPGWSPPPHGWIKVNIDASLSLQRDSVGFGCVIRNDDGSFVAAKVGSFYSQMDAKCAETMAFREVLVISVNCVLLDDLSYFGLLIQDCKLLLSSYEKAKCVFVYRSANDIAHILAISAHSKSS</sequence>
<dbReference type="Proteomes" id="UP000091857">
    <property type="component" value="Chromosome 9"/>
</dbReference>
<reference evidence="2" key="1">
    <citation type="journal article" date="2016" name="Nat. Biotechnol.">
        <title>Sequencing wild and cultivated cassava and related species reveals extensive interspecific hybridization and genetic diversity.</title>
        <authorList>
            <person name="Bredeson J.V."/>
            <person name="Lyons J.B."/>
            <person name="Prochnik S.E."/>
            <person name="Wu G.A."/>
            <person name="Ha C.M."/>
            <person name="Edsinger-Gonzales E."/>
            <person name="Grimwood J."/>
            <person name="Schmutz J."/>
            <person name="Rabbi I.Y."/>
            <person name="Egesi C."/>
            <person name="Nauluvula P."/>
            <person name="Lebot V."/>
            <person name="Ndunguru J."/>
            <person name="Mkamilo G."/>
            <person name="Bart R.S."/>
            <person name="Setter T.L."/>
            <person name="Gleadow R.M."/>
            <person name="Kulakow P."/>
            <person name="Ferguson M.E."/>
            <person name="Rounsley S."/>
            <person name="Rokhsar D.S."/>
        </authorList>
    </citation>
    <scope>NUCLEOTIDE SEQUENCE [LARGE SCALE GENOMIC DNA]</scope>
    <source>
        <strain evidence="2">cv. AM560-2</strain>
    </source>
</reference>
<dbReference type="EMBL" id="CM004395">
    <property type="protein sequence ID" value="KAG8647881.1"/>
    <property type="molecule type" value="Genomic_DNA"/>
</dbReference>
<keyword evidence="2" id="KW-1185">Reference proteome</keyword>
<comment type="caution">
    <text evidence="1">The sequence shown here is derived from an EMBL/GenBank/DDBJ whole genome shotgun (WGS) entry which is preliminary data.</text>
</comment>
<name>A0ACB7H6S0_MANES</name>
<accession>A0ACB7H6S0</accession>
<proteinExistence type="predicted"/>
<evidence type="ECO:0000313" key="2">
    <source>
        <dbReference type="Proteomes" id="UP000091857"/>
    </source>
</evidence>
<organism evidence="1 2">
    <name type="scientific">Manihot esculenta</name>
    <name type="common">Cassava</name>
    <name type="synonym">Jatropha manihot</name>
    <dbReference type="NCBI Taxonomy" id="3983"/>
    <lineage>
        <taxon>Eukaryota</taxon>
        <taxon>Viridiplantae</taxon>
        <taxon>Streptophyta</taxon>
        <taxon>Embryophyta</taxon>
        <taxon>Tracheophyta</taxon>
        <taxon>Spermatophyta</taxon>
        <taxon>Magnoliopsida</taxon>
        <taxon>eudicotyledons</taxon>
        <taxon>Gunneridae</taxon>
        <taxon>Pentapetalae</taxon>
        <taxon>rosids</taxon>
        <taxon>fabids</taxon>
        <taxon>Malpighiales</taxon>
        <taxon>Euphorbiaceae</taxon>
        <taxon>Crotonoideae</taxon>
        <taxon>Manihoteae</taxon>
        <taxon>Manihot</taxon>
    </lineage>
</organism>
<protein>
    <submittedName>
        <fullName evidence="1">Uncharacterized protein</fullName>
    </submittedName>
</protein>